<sequence length="173" mass="19597">MVCIRTATCEDLLHMQQANLKSLPENYQFKYYLYHLLSWPQLLQVAEDASGRIVGYVLAKMEEETGPGESHGHITSLAVNRTSRKVGLATRLMMSAHDSMDEVFQAPFVSLHVRVTNKAAIHLYKNILRYDVHDVEEKYYADGENAYDMRKHFRKKKERGGAGGGGEKRPAPG</sequence>
<dbReference type="InterPro" id="IPR016181">
    <property type="entry name" value="Acyl_CoA_acyltransferase"/>
</dbReference>
<dbReference type="Proteomes" id="UP001472866">
    <property type="component" value="Chromosome 07"/>
</dbReference>
<gene>
    <name evidence="6" type="ORF">HKI87_07g50160</name>
</gene>
<evidence type="ECO:0000259" key="5">
    <source>
        <dbReference type="PROSITE" id="PS51186"/>
    </source>
</evidence>
<dbReference type="GO" id="GO:1990190">
    <property type="term" value="F:protein-N-terminal-glutamate acetyltransferase activity"/>
    <property type="evidence" value="ECO:0007669"/>
    <property type="project" value="TreeGrafter"/>
</dbReference>
<dbReference type="FunFam" id="3.40.630.30:FF:000037">
    <property type="entry name" value="N-alpha-acetyltransferase daf-31-like"/>
    <property type="match status" value="1"/>
</dbReference>
<dbReference type="PROSITE" id="PS51186">
    <property type="entry name" value="GNAT"/>
    <property type="match status" value="1"/>
</dbReference>
<keyword evidence="1" id="KW-0808">Transferase</keyword>
<dbReference type="Gene3D" id="3.40.630.30">
    <property type="match status" value="1"/>
</dbReference>
<dbReference type="GO" id="GO:0031415">
    <property type="term" value="C:NatA complex"/>
    <property type="evidence" value="ECO:0007669"/>
    <property type="project" value="InterPro"/>
</dbReference>
<feature type="domain" description="N-acetyltransferase" evidence="5">
    <location>
        <begin position="2"/>
        <end position="154"/>
    </location>
</feature>
<evidence type="ECO:0000256" key="1">
    <source>
        <dbReference type="ARBA" id="ARBA00022679"/>
    </source>
</evidence>
<comment type="similarity">
    <text evidence="3">Belongs to the acetyltransferase family. ARD1 subfamily.</text>
</comment>
<dbReference type="CDD" id="cd04301">
    <property type="entry name" value="NAT_SF"/>
    <property type="match status" value="1"/>
</dbReference>
<dbReference type="PANTHER" id="PTHR23091">
    <property type="entry name" value="N-TERMINAL ACETYLTRANSFERASE"/>
    <property type="match status" value="1"/>
</dbReference>
<dbReference type="AlphaFoldDB" id="A0AAX4PBT5"/>
<evidence type="ECO:0000256" key="3">
    <source>
        <dbReference type="ARBA" id="ARBA00025786"/>
    </source>
</evidence>
<dbReference type="InterPro" id="IPR000182">
    <property type="entry name" value="GNAT_dom"/>
</dbReference>
<dbReference type="PANTHER" id="PTHR23091:SF4">
    <property type="entry name" value="N-TERMINAL AMINO-ACID N(ALPHA)-ACETYLTRANSFERASE NATA"/>
    <property type="match status" value="1"/>
</dbReference>
<keyword evidence="7" id="KW-1185">Reference proteome</keyword>
<evidence type="ECO:0000313" key="6">
    <source>
        <dbReference type="EMBL" id="WZN63467.1"/>
    </source>
</evidence>
<keyword evidence="2" id="KW-0012">Acyltransferase</keyword>
<protein>
    <submittedName>
        <fullName evidence="6">N-acetyltransferase-like protein</fullName>
    </submittedName>
</protein>
<evidence type="ECO:0000256" key="4">
    <source>
        <dbReference type="SAM" id="MobiDB-lite"/>
    </source>
</evidence>
<organism evidence="6 7">
    <name type="scientific">Chloropicon roscoffensis</name>
    <dbReference type="NCBI Taxonomy" id="1461544"/>
    <lineage>
        <taxon>Eukaryota</taxon>
        <taxon>Viridiplantae</taxon>
        <taxon>Chlorophyta</taxon>
        <taxon>Chloropicophyceae</taxon>
        <taxon>Chloropicales</taxon>
        <taxon>Chloropicaceae</taxon>
        <taxon>Chloropicon</taxon>
    </lineage>
</organism>
<accession>A0AAX4PBT5</accession>
<evidence type="ECO:0000313" key="7">
    <source>
        <dbReference type="Proteomes" id="UP001472866"/>
    </source>
</evidence>
<evidence type="ECO:0000256" key="2">
    <source>
        <dbReference type="ARBA" id="ARBA00023315"/>
    </source>
</evidence>
<feature type="region of interest" description="Disordered" evidence="4">
    <location>
        <begin position="150"/>
        <end position="173"/>
    </location>
</feature>
<dbReference type="EMBL" id="CP151507">
    <property type="protein sequence ID" value="WZN63467.1"/>
    <property type="molecule type" value="Genomic_DNA"/>
</dbReference>
<dbReference type="Pfam" id="PF00583">
    <property type="entry name" value="Acetyltransf_1"/>
    <property type="match status" value="1"/>
</dbReference>
<dbReference type="SUPFAM" id="SSF55729">
    <property type="entry name" value="Acyl-CoA N-acyltransferases (Nat)"/>
    <property type="match status" value="1"/>
</dbReference>
<dbReference type="GO" id="GO:1990189">
    <property type="term" value="F:protein N-terminal-serine acetyltransferase activity"/>
    <property type="evidence" value="ECO:0007669"/>
    <property type="project" value="TreeGrafter"/>
</dbReference>
<reference evidence="6 7" key="1">
    <citation type="submission" date="2024-03" db="EMBL/GenBank/DDBJ databases">
        <title>Complete genome sequence of the green alga Chloropicon roscoffensis RCC1871.</title>
        <authorList>
            <person name="Lemieux C."/>
            <person name="Pombert J.-F."/>
            <person name="Otis C."/>
            <person name="Turmel M."/>
        </authorList>
    </citation>
    <scope>NUCLEOTIDE SEQUENCE [LARGE SCALE GENOMIC DNA]</scope>
    <source>
        <strain evidence="6 7">RCC1871</strain>
    </source>
</reference>
<dbReference type="InterPro" id="IPR045047">
    <property type="entry name" value="Ard1-like"/>
</dbReference>
<proteinExistence type="inferred from homology"/>
<name>A0AAX4PBT5_9CHLO</name>